<reference evidence="2" key="1">
    <citation type="journal article" date="2021" name="Mol. Plant Microbe Interact.">
        <title>Complete Genome Sequence of the Plant-Pathogenic Fungus Colletotrichum lupini.</title>
        <authorList>
            <person name="Baroncelli R."/>
            <person name="Pensec F."/>
            <person name="Da Lio D."/>
            <person name="Boufleur T."/>
            <person name="Vicente I."/>
            <person name="Sarrocco S."/>
            <person name="Picot A."/>
            <person name="Baraldi E."/>
            <person name="Sukno S."/>
            <person name="Thon M."/>
            <person name="Le Floch G."/>
        </authorList>
    </citation>
    <scope>NUCLEOTIDE SEQUENCE</scope>
    <source>
        <strain evidence="2">IMI 504893</strain>
    </source>
</reference>
<feature type="compositionally biased region" description="Basic and acidic residues" evidence="1">
    <location>
        <begin position="105"/>
        <end position="120"/>
    </location>
</feature>
<feature type="region of interest" description="Disordered" evidence="1">
    <location>
        <begin position="91"/>
        <end position="120"/>
    </location>
</feature>
<gene>
    <name evidence="2" type="ORF">CLUP02_08747</name>
</gene>
<proteinExistence type="predicted"/>
<dbReference type="GeneID" id="73342739"/>
<sequence>MHGSEQPPRDFFFVLPCLPLQVHFNEREVSNSQRAGARTIFSSGSWRLAPACKKLNDEETRESEVEVFVYFLPTWRVLLSDPTSVVRRHPVPPNKIKHLGPNFPPRDKTSVWTKESIREK</sequence>
<name>A0A9Q8SU38_9PEZI</name>
<accession>A0A9Q8SU38</accession>
<dbReference type="EMBL" id="CP019476">
    <property type="protein sequence ID" value="UQC83253.1"/>
    <property type="molecule type" value="Genomic_DNA"/>
</dbReference>
<evidence type="ECO:0000313" key="3">
    <source>
        <dbReference type="Proteomes" id="UP000830671"/>
    </source>
</evidence>
<dbReference type="AlphaFoldDB" id="A0A9Q8SU38"/>
<protein>
    <submittedName>
        <fullName evidence="2">Uncharacterized protein</fullName>
    </submittedName>
</protein>
<dbReference type="Proteomes" id="UP000830671">
    <property type="component" value="Chromosome 4"/>
</dbReference>
<keyword evidence="3" id="KW-1185">Reference proteome</keyword>
<organism evidence="2 3">
    <name type="scientific">Colletotrichum lupini</name>
    <dbReference type="NCBI Taxonomy" id="145971"/>
    <lineage>
        <taxon>Eukaryota</taxon>
        <taxon>Fungi</taxon>
        <taxon>Dikarya</taxon>
        <taxon>Ascomycota</taxon>
        <taxon>Pezizomycotina</taxon>
        <taxon>Sordariomycetes</taxon>
        <taxon>Hypocreomycetidae</taxon>
        <taxon>Glomerellales</taxon>
        <taxon>Glomerellaceae</taxon>
        <taxon>Colletotrichum</taxon>
        <taxon>Colletotrichum acutatum species complex</taxon>
    </lineage>
</organism>
<evidence type="ECO:0000256" key="1">
    <source>
        <dbReference type="SAM" id="MobiDB-lite"/>
    </source>
</evidence>
<evidence type="ECO:0000313" key="2">
    <source>
        <dbReference type="EMBL" id="UQC83253.1"/>
    </source>
</evidence>
<dbReference type="KEGG" id="clup:CLUP02_08747"/>
<dbReference type="RefSeq" id="XP_049144872.1">
    <property type="nucleotide sequence ID" value="XM_049287729.1"/>
</dbReference>